<gene>
    <name evidence="2" type="ORF">PMAYCL1PPCAC_20099</name>
</gene>
<dbReference type="EMBL" id="BTRK01000004">
    <property type="protein sequence ID" value="GMR49904.1"/>
    <property type="molecule type" value="Genomic_DNA"/>
</dbReference>
<evidence type="ECO:0000313" key="2">
    <source>
        <dbReference type="EMBL" id="GMR49904.1"/>
    </source>
</evidence>
<feature type="compositionally biased region" description="Basic residues" evidence="1">
    <location>
        <begin position="45"/>
        <end position="57"/>
    </location>
</feature>
<evidence type="ECO:0000313" key="3">
    <source>
        <dbReference type="Proteomes" id="UP001328107"/>
    </source>
</evidence>
<keyword evidence="3" id="KW-1185">Reference proteome</keyword>
<dbReference type="Proteomes" id="UP001328107">
    <property type="component" value="Unassembled WGS sequence"/>
</dbReference>
<dbReference type="AlphaFoldDB" id="A0AAN5I335"/>
<proteinExistence type="predicted"/>
<sequence length="97" mass="10634">RLYLALLSTAFYINMVQHKIKNKQTLPKGCKAKVKKGKQPVGGPRKGHNLHIAPKKKAAVEEARTSAEVSKVINDKNEEMVRGRADVAVGKSSKGKK</sequence>
<reference evidence="3" key="1">
    <citation type="submission" date="2022-10" db="EMBL/GenBank/DDBJ databases">
        <title>Genome assembly of Pristionchus species.</title>
        <authorList>
            <person name="Yoshida K."/>
            <person name="Sommer R.J."/>
        </authorList>
    </citation>
    <scope>NUCLEOTIDE SEQUENCE [LARGE SCALE GENOMIC DNA]</scope>
    <source>
        <strain evidence="3">RS5460</strain>
    </source>
</reference>
<organism evidence="2 3">
    <name type="scientific">Pristionchus mayeri</name>
    <dbReference type="NCBI Taxonomy" id="1317129"/>
    <lineage>
        <taxon>Eukaryota</taxon>
        <taxon>Metazoa</taxon>
        <taxon>Ecdysozoa</taxon>
        <taxon>Nematoda</taxon>
        <taxon>Chromadorea</taxon>
        <taxon>Rhabditida</taxon>
        <taxon>Rhabditina</taxon>
        <taxon>Diplogasteromorpha</taxon>
        <taxon>Diplogasteroidea</taxon>
        <taxon>Neodiplogasteridae</taxon>
        <taxon>Pristionchus</taxon>
    </lineage>
</organism>
<name>A0AAN5I335_9BILA</name>
<feature type="region of interest" description="Disordered" evidence="1">
    <location>
        <begin position="28"/>
        <end position="63"/>
    </location>
</feature>
<evidence type="ECO:0000256" key="1">
    <source>
        <dbReference type="SAM" id="MobiDB-lite"/>
    </source>
</evidence>
<protein>
    <submittedName>
        <fullName evidence="2">Uncharacterized protein</fullName>
    </submittedName>
</protein>
<comment type="caution">
    <text evidence="2">The sequence shown here is derived from an EMBL/GenBank/DDBJ whole genome shotgun (WGS) entry which is preliminary data.</text>
</comment>
<feature type="non-terminal residue" evidence="2">
    <location>
        <position position="1"/>
    </location>
</feature>
<accession>A0AAN5I335</accession>
<dbReference type="InterPro" id="IPR019034">
    <property type="entry name" value="UPF0390"/>
</dbReference>
<dbReference type="Pfam" id="PF09495">
    <property type="entry name" value="DUF2462"/>
    <property type="match status" value="1"/>
</dbReference>